<reference evidence="2 3" key="1">
    <citation type="submission" date="2020-06" db="EMBL/GenBank/DDBJ databases">
        <title>WGS assembly of Ceratodon purpureus strain R40.</title>
        <authorList>
            <person name="Carey S.B."/>
            <person name="Jenkins J."/>
            <person name="Shu S."/>
            <person name="Lovell J.T."/>
            <person name="Sreedasyam A."/>
            <person name="Maumus F."/>
            <person name="Tiley G.P."/>
            <person name="Fernandez-Pozo N."/>
            <person name="Barry K."/>
            <person name="Chen C."/>
            <person name="Wang M."/>
            <person name="Lipzen A."/>
            <person name="Daum C."/>
            <person name="Saski C.A."/>
            <person name="Payton A.C."/>
            <person name="Mcbreen J.C."/>
            <person name="Conrad R.E."/>
            <person name="Kollar L.M."/>
            <person name="Olsson S."/>
            <person name="Huttunen S."/>
            <person name="Landis J.B."/>
            <person name="Wickett N.J."/>
            <person name="Johnson M.G."/>
            <person name="Rensing S.A."/>
            <person name="Grimwood J."/>
            <person name="Schmutz J."/>
            <person name="Mcdaniel S.F."/>
        </authorList>
    </citation>
    <scope>NUCLEOTIDE SEQUENCE [LARGE SCALE GENOMIC DNA]</scope>
    <source>
        <strain evidence="2 3">R40</strain>
    </source>
</reference>
<name>A0A8T0HDV9_CERPU</name>
<evidence type="ECO:0000256" key="1">
    <source>
        <dbReference type="SAM" id="MobiDB-lite"/>
    </source>
</evidence>
<keyword evidence="3" id="KW-1185">Reference proteome</keyword>
<proteinExistence type="predicted"/>
<feature type="region of interest" description="Disordered" evidence="1">
    <location>
        <begin position="186"/>
        <end position="205"/>
    </location>
</feature>
<dbReference type="AlphaFoldDB" id="A0A8T0HDV9"/>
<evidence type="ECO:0000313" key="3">
    <source>
        <dbReference type="Proteomes" id="UP000822688"/>
    </source>
</evidence>
<comment type="caution">
    <text evidence="2">The sequence shown here is derived from an EMBL/GenBank/DDBJ whole genome shotgun (WGS) entry which is preliminary data.</text>
</comment>
<protein>
    <submittedName>
        <fullName evidence="2">Uncharacterized protein</fullName>
    </submittedName>
</protein>
<evidence type="ECO:0000313" key="2">
    <source>
        <dbReference type="EMBL" id="KAG0568329.1"/>
    </source>
</evidence>
<sequence>MCTTPRLDMQRSQQTACLTFQLPSSLKLNRLPMLVSTDHYASLFLYLNSYKRHDFPLLLPQTTLFLPSMSATSNPGYASVAYDPRKCKHGNFFLLRLCPPSVQLQTSRFSLSETPYLSFSLILFVANRSPQFTPGPDPHPERSIQTFPKHQQLPNLLPNFNLPRSLTPQQHQHLLSPSLSLSLLQTSNQQPHCSKKPPSNPVIRFNKHPPTVTVSWLLDYVFRSMVIHPAPTNRMT</sequence>
<gene>
    <name evidence="2" type="ORF">KC19_6G012000</name>
</gene>
<dbReference type="EMBL" id="CM026427">
    <property type="protein sequence ID" value="KAG0568329.1"/>
    <property type="molecule type" value="Genomic_DNA"/>
</dbReference>
<dbReference type="Proteomes" id="UP000822688">
    <property type="component" value="Chromosome 6"/>
</dbReference>
<accession>A0A8T0HDV9</accession>
<organism evidence="2 3">
    <name type="scientific">Ceratodon purpureus</name>
    <name type="common">Fire moss</name>
    <name type="synonym">Dicranum purpureum</name>
    <dbReference type="NCBI Taxonomy" id="3225"/>
    <lineage>
        <taxon>Eukaryota</taxon>
        <taxon>Viridiplantae</taxon>
        <taxon>Streptophyta</taxon>
        <taxon>Embryophyta</taxon>
        <taxon>Bryophyta</taxon>
        <taxon>Bryophytina</taxon>
        <taxon>Bryopsida</taxon>
        <taxon>Dicranidae</taxon>
        <taxon>Pseudoditrichales</taxon>
        <taxon>Ditrichaceae</taxon>
        <taxon>Ceratodon</taxon>
    </lineage>
</organism>